<gene>
    <name evidence="13" type="ORF">BKA08_000885</name>
</gene>
<dbReference type="GO" id="GO:0000156">
    <property type="term" value="F:phosphorelay response regulator activity"/>
    <property type="evidence" value="ECO:0007669"/>
    <property type="project" value="TreeGrafter"/>
</dbReference>
<comment type="caution">
    <text evidence="13">The sequence shown here is derived from an EMBL/GenBank/DDBJ whole genome shotgun (WGS) entry which is preliminary data.</text>
</comment>
<feature type="compositionally biased region" description="Low complexity" evidence="11">
    <location>
        <begin position="11"/>
        <end position="22"/>
    </location>
</feature>
<proteinExistence type="predicted"/>
<dbReference type="GO" id="GO:0030295">
    <property type="term" value="F:protein kinase activator activity"/>
    <property type="evidence" value="ECO:0007669"/>
    <property type="project" value="TreeGrafter"/>
</dbReference>
<protein>
    <recommendedName>
        <fullName evidence="10">Sensor-like histidine kinase SenX3</fullName>
        <ecNumber evidence="3">2.7.13.3</ecNumber>
    </recommendedName>
</protein>
<sequence>MTPTQGTTHQPLAATPVAPASPVPATTELTRVLRSIAAEMAQAGGFRVSAVSLFRATDELEFVVVDGDPEAVAELTGDVTPTPVAMTMLERAEQWGPLRFLPHEQAVELLDHIWVGSAQSAAPAHPDAWQPCDLLMAPLTDTDGTLHGIVWVDLPLDGLRPGTDQRRRLGGYAERANSAMLDVLERERLLEQVRLADAARRVVRSATADLDLARLVQTVIDTVCDGFTVDDVRVQLLAEEEEADLDEVSLLSRRLAERCWRDQRVAIISHRRAAPALLSAEEHALLLEGLHGQGDTSLLLTPLGAGPECVGRLLMFRRDRTDWSDEEASAALDIGHDLGRAVLNARSFEREQQAAAYRQQLIATMAHELKNPLAAVGGYLDMLEDFLAEEPATGPEVQRSLRGIGRATRRLDDIVADLLTLARFDEAADPALVAPQELGALLHEVVEGLAVQADARDVRVRVHAPSRGVLVSADAADLERLLVNLVSNAVKYSHEGGEVEVHLETRPGPVPATTEVVLRVVDHGIGIAAAEQQRLFEEFYRSADPAAASQPGTGLGLAIVQRVVRRLDGDIAVESAPGEGSVFTVTLPGSGSPT</sequence>
<dbReference type="InterPro" id="IPR005467">
    <property type="entry name" value="His_kinase_dom"/>
</dbReference>
<name>A0A7Y9JP66_9ACTN</name>
<comment type="catalytic activity">
    <reaction evidence="1">
        <text>ATP + protein L-histidine = ADP + protein N-phospho-L-histidine.</text>
        <dbReference type="EC" id="2.7.13.3"/>
    </reaction>
</comment>
<dbReference type="CDD" id="cd00082">
    <property type="entry name" value="HisKA"/>
    <property type="match status" value="1"/>
</dbReference>
<evidence type="ECO:0000313" key="13">
    <source>
        <dbReference type="EMBL" id="NYD56647.1"/>
    </source>
</evidence>
<dbReference type="Gene3D" id="3.30.565.10">
    <property type="entry name" value="Histidine kinase-like ATPase, C-terminal domain"/>
    <property type="match status" value="1"/>
</dbReference>
<evidence type="ECO:0000256" key="4">
    <source>
        <dbReference type="ARBA" id="ARBA00022553"/>
    </source>
</evidence>
<dbReference type="SMART" id="SM00387">
    <property type="entry name" value="HATPase_c"/>
    <property type="match status" value="1"/>
</dbReference>
<dbReference type="Gene3D" id="3.30.450.40">
    <property type="match status" value="1"/>
</dbReference>
<dbReference type="InterPro" id="IPR036890">
    <property type="entry name" value="HATPase_C_sf"/>
</dbReference>
<evidence type="ECO:0000256" key="5">
    <source>
        <dbReference type="ARBA" id="ARBA00022679"/>
    </source>
</evidence>
<dbReference type="SMART" id="SM00065">
    <property type="entry name" value="GAF"/>
    <property type="match status" value="1"/>
</dbReference>
<keyword evidence="14" id="KW-1185">Reference proteome</keyword>
<dbReference type="GO" id="GO:0005886">
    <property type="term" value="C:plasma membrane"/>
    <property type="evidence" value="ECO:0007669"/>
    <property type="project" value="UniProtKB-SubCell"/>
</dbReference>
<keyword evidence="9" id="KW-0902">Two-component regulatory system</keyword>
<evidence type="ECO:0000256" key="10">
    <source>
        <dbReference type="ARBA" id="ARBA00039401"/>
    </source>
</evidence>
<dbReference type="FunFam" id="3.30.565.10:FF:000006">
    <property type="entry name" value="Sensor histidine kinase WalK"/>
    <property type="match status" value="1"/>
</dbReference>
<dbReference type="PRINTS" id="PR00344">
    <property type="entry name" value="BCTRLSENSOR"/>
</dbReference>
<feature type="region of interest" description="Disordered" evidence="11">
    <location>
        <begin position="1"/>
        <end position="22"/>
    </location>
</feature>
<dbReference type="Pfam" id="PF02518">
    <property type="entry name" value="HATPase_c"/>
    <property type="match status" value="1"/>
</dbReference>
<evidence type="ECO:0000313" key="14">
    <source>
        <dbReference type="Proteomes" id="UP000516957"/>
    </source>
</evidence>
<reference evidence="13 14" key="1">
    <citation type="submission" date="2020-07" db="EMBL/GenBank/DDBJ databases">
        <title>Sequencing the genomes of 1000 actinobacteria strains.</title>
        <authorList>
            <person name="Klenk H.-P."/>
        </authorList>
    </citation>
    <scope>NUCLEOTIDE SEQUENCE [LARGE SCALE GENOMIC DNA]</scope>
    <source>
        <strain evidence="13 14">DSM 18965</strain>
    </source>
</reference>
<dbReference type="GO" id="GO:0007234">
    <property type="term" value="P:osmosensory signaling via phosphorelay pathway"/>
    <property type="evidence" value="ECO:0007669"/>
    <property type="project" value="TreeGrafter"/>
</dbReference>
<evidence type="ECO:0000256" key="2">
    <source>
        <dbReference type="ARBA" id="ARBA00004236"/>
    </source>
</evidence>
<dbReference type="InterPro" id="IPR050351">
    <property type="entry name" value="BphY/WalK/GraS-like"/>
</dbReference>
<evidence type="ECO:0000256" key="1">
    <source>
        <dbReference type="ARBA" id="ARBA00000085"/>
    </source>
</evidence>
<evidence type="ECO:0000256" key="8">
    <source>
        <dbReference type="ARBA" id="ARBA00022840"/>
    </source>
</evidence>
<keyword evidence="8" id="KW-0067">ATP-binding</keyword>
<dbReference type="SUPFAM" id="SSF55874">
    <property type="entry name" value="ATPase domain of HSP90 chaperone/DNA topoisomerase II/histidine kinase"/>
    <property type="match status" value="1"/>
</dbReference>
<dbReference type="Proteomes" id="UP000516957">
    <property type="component" value="Unassembled WGS sequence"/>
</dbReference>
<evidence type="ECO:0000256" key="6">
    <source>
        <dbReference type="ARBA" id="ARBA00022741"/>
    </source>
</evidence>
<dbReference type="Pfam" id="PF00512">
    <property type="entry name" value="HisKA"/>
    <property type="match status" value="1"/>
</dbReference>
<dbReference type="GO" id="GO:0005524">
    <property type="term" value="F:ATP binding"/>
    <property type="evidence" value="ECO:0007669"/>
    <property type="project" value="UniProtKB-KW"/>
</dbReference>
<dbReference type="SUPFAM" id="SSF55781">
    <property type="entry name" value="GAF domain-like"/>
    <property type="match status" value="2"/>
</dbReference>
<dbReference type="GO" id="GO:0000155">
    <property type="term" value="F:phosphorelay sensor kinase activity"/>
    <property type="evidence" value="ECO:0007669"/>
    <property type="project" value="InterPro"/>
</dbReference>
<dbReference type="EMBL" id="JACCBE010000001">
    <property type="protein sequence ID" value="NYD56647.1"/>
    <property type="molecule type" value="Genomic_DNA"/>
</dbReference>
<evidence type="ECO:0000256" key="3">
    <source>
        <dbReference type="ARBA" id="ARBA00012438"/>
    </source>
</evidence>
<keyword evidence="5" id="KW-0808">Transferase</keyword>
<dbReference type="SMART" id="SM00388">
    <property type="entry name" value="HisKA"/>
    <property type="match status" value="1"/>
</dbReference>
<keyword evidence="4" id="KW-0597">Phosphoprotein</keyword>
<dbReference type="InterPro" id="IPR003594">
    <property type="entry name" value="HATPase_dom"/>
</dbReference>
<dbReference type="SUPFAM" id="SSF47384">
    <property type="entry name" value="Homodimeric domain of signal transducing histidine kinase"/>
    <property type="match status" value="1"/>
</dbReference>
<dbReference type="Gene3D" id="1.10.287.130">
    <property type="match status" value="1"/>
</dbReference>
<dbReference type="AlphaFoldDB" id="A0A7Y9JP66"/>
<dbReference type="InterPro" id="IPR003661">
    <property type="entry name" value="HisK_dim/P_dom"/>
</dbReference>
<dbReference type="RefSeq" id="WP_179614522.1">
    <property type="nucleotide sequence ID" value="NZ_CP059163.1"/>
</dbReference>
<dbReference type="PROSITE" id="PS50109">
    <property type="entry name" value="HIS_KIN"/>
    <property type="match status" value="1"/>
</dbReference>
<dbReference type="PANTHER" id="PTHR42878:SF7">
    <property type="entry name" value="SENSOR HISTIDINE KINASE GLRK"/>
    <property type="match status" value="1"/>
</dbReference>
<dbReference type="InterPro" id="IPR003018">
    <property type="entry name" value="GAF"/>
</dbReference>
<dbReference type="EC" id="2.7.13.3" evidence="3"/>
<dbReference type="PANTHER" id="PTHR42878">
    <property type="entry name" value="TWO-COMPONENT HISTIDINE KINASE"/>
    <property type="match status" value="1"/>
</dbReference>
<evidence type="ECO:0000256" key="11">
    <source>
        <dbReference type="SAM" id="MobiDB-lite"/>
    </source>
</evidence>
<dbReference type="InterPro" id="IPR029016">
    <property type="entry name" value="GAF-like_dom_sf"/>
</dbReference>
<evidence type="ECO:0000256" key="7">
    <source>
        <dbReference type="ARBA" id="ARBA00022777"/>
    </source>
</evidence>
<organism evidence="13 14">
    <name type="scientific">Nocardioides marinisabuli</name>
    <dbReference type="NCBI Taxonomy" id="419476"/>
    <lineage>
        <taxon>Bacteria</taxon>
        <taxon>Bacillati</taxon>
        <taxon>Actinomycetota</taxon>
        <taxon>Actinomycetes</taxon>
        <taxon>Propionibacteriales</taxon>
        <taxon>Nocardioidaceae</taxon>
        <taxon>Nocardioides</taxon>
    </lineage>
</organism>
<keyword evidence="7 13" id="KW-0418">Kinase</keyword>
<feature type="domain" description="Histidine kinase" evidence="12">
    <location>
        <begin position="364"/>
        <end position="591"/>
    </location>
</feature>
<evidence type="ECO:0000256" key="9">
    <source>
        <dbReference type="ARBA" id="ARBA00023012"/>
    </source>
</evidence>
<keyword evidence="6" id="KW-0547">Nucleotide-binding</keyword>
<comment type="subcellular location">
    <subcellularLocation>
        <location evidence="2">Cell membrane</location>
    </subcellularLocation>
</comment>
<accession>A0A7Y9JP66</accession>
<evidence type="ECO:0000259" key="12">
    <source>
        <dbReference type="PROSITE" id="PS50109"/>
    </source>
</evidence>
<dbReference type="InterPro" id="IPR004358">
    <property type="entry name" value="Sig_transdc_His_kin-like_C"/>
</dbReference>
<feature type="compositionally biased region" description="Polar residues" evidence="11">
    <location>
        <begin position="1"/>
        <end position="10"/>
    </location>
</feature>
<dbReference type="InterPro" id="IPR036097">
    <property type="entry name" value="HisK_dim/P_sf"/>
</dbReference>